<dbReference type="InterPro" id="IPR039421">
    <property type="entry name" value="Type_1_exporter"/>
</dbReference>
<evidence type="ECO:0000256" key="5">
    <source>
        <dbReference type="ARBA" id="ARBA00022741"/>
    </source>
</evidence>
<dbReference type="Pfam" id="PF00005">
    <property type="entry name" value="ABC_tran"/>
    <property type="match status" value="1"/>
</dbReference>
<dbReference type="Proteomes" id="UP000010388">
    <property type="component" value="Chromosome"/>
</dbReference>
<feature type="transmembrane region" description="Helical" evidence="11">
    <location>
        <begin position="269"/>
        <end position="290"/>
    </location>
</feature>
<dbReference type="EMBL" id="CP003495">
    <property type="protein sequence ID" value="AFY27474.1"/>
    <property type="molecule type" value="Genomic_DNA"/>
</dbReference>
<keyword evidence="8 15" id="KW-0067">ATP-binding</keyword>
<evidence type="ECO:0000313" key="16">
    <source>
        <dbReference type="Proteomes" id="UP000010388"/>
    </source>
</evidence>
<dbReference type="KEGG" id="cgc:Cyagr_0273"/>
<dbReference type="FunFam" id="3.40.50.300:FF:000299">
    <property type="entry name" value="ABC transporter ATP-binding protein/permease"/>
    <property type="match status" value="1"/>
</dbReference>
<evidence type="ECO:0000256" key="2">
    <source>
        <dbReference type="ARBA" id="ARBA00022448"/>
    </source>
</evidence>
<dbReference type="STRING" id="292564.Cyagr_0273"/>
<keyword evidence="5" id="KW-0547">Nucleotide-binding</keyword>
<dbReference type="GO" id="GO:0016887">
    <property type="term" value="F:ATP hydrolysis activity"/>
    <property type="evidence" value="ECO:0007669"/>
    <property type="project" value="InterPro"/>
</dbReference>
<feature type="transmembrane region" description="Helical" evidence="11">
    <location>
        <begin position="199"/>
        <end position="221"/>
    </location>
</feature>
<dbReference type="NCBIfam" id="TIGR03796">
    <property type="entry name" value="NHLM_micro_ABC1"/>
    <property type="match status" value="1"/>
</dbReference>
<evidence type="ECO:0000256" key="7">
    <source>
        <dbReference type="ARBA" id="ARBA00022807"/>
    </source>
</evidence>
<dbReference type="eggNOG" id="COG2274">
    <property type="taxonomic scope" value="Bacteria"/>
</dbReference>
<evidence type="ECO:0000256" key="6">
    <source>
        <dbReference type="ARBA" id="ARBA00022801"/>
    </source>
</evidence>
<dbReference type="PROSITE" id="PS00211">
    <property type="entry name" value="ABC_TRANSPORTER_1"/>
    <property type="match status" value="1"/>
</dbReference>
<comment type="subcellular location">
    <subcellularLocation>
        <location evidence="1">Cell membrane</location>
        <topology evidence="1">Multi-pass membrane protein</topology>
    </subcellularLocation>
</comment>
<dbReference type="PATRIC" id="fig|292564.3.peg.249"/>
<dbReference type="AlphaFoldDB" id="K9P4J2"/>
<dbReference type="Pfam" id="PF03412">
    <property type="entry name" value="Peptidase_C39"/>
    <property type="match status" value="1"/>
</dbReference>
<feature type="transmembrane region" description="Helical" evidence="11">
    <location>
        <begin position="159"/>
        <end position="179"/>
    </location>
</feature>
<dbReference type="Pfam" id="PF00664">
    <property type="entry name" value="ABC_membrane"/>
    <property type="match status" value="1"/>
</dbReference>
<feature type="domain" description="ABC transporter" evidence="12">
    <location>
        <begin position="480"/>
        <end position="713"/>
    </location>
</feature>
<dbReference type="Gene3D" id="1.20.1560.10">
    <property type="entry name" value="ABC transporter type 1, transmembrane domain"/>
    <property type="match status" value="1"/>
</dbReference>
<sequence length="715" mass="78394">MKHTPTVLQMETTECGAASLAVILQHHGRHVPMSQLRDACCVSRDGTNAAAIQAAARLYGLEVDGFMAEDTKDLRRWERPVILHWQFNHFLVLEGISGRNVMLNDPAIGRRRVTLAEFERSFTGVFLDLKPGSSFRRGGHPPRFWGAIAQRLALEKAGVLFTLITGLLLVLPQVLIPVFSQVYIDEIWGQGMQAWLKPMLWALVLVLLLQTLLKHLQLTAIRRLTRRLDSRFSAQFERHVLSLPERYFSQRYAGDINGRVELNREVASFLAEQLIPLLSGVMLLVFYLVLTLSYSPWLGGVVGISTGLNALLVAFTHHAHQEDSLRLQQDGAKAQSVVTAAIRDIETVKTAAVETDLATRYGGHLSTALNGSQRIGLRQARLELVPGLLNQVNNLAVLIVGFVLLLRGEMTLGMVLAAQQVSGGLKGEVDRWVAFVRELPTMQASLLRLEDVLGEPVDPLVNGRLCSMDSEGGSRLSGAITLEAMSFGYIPTQQPLLGPIDLRVAPGQRLALVGGSGSGKSTLARLLAGLERPDVGEILYDGHALEAIPRSVAVGSIALVQQEVQLYGVSVRDNLTLWNQAIPHEQLEEACRDAQILDDIRKLPQGFDTLLSEGGQSLSGGQRQRLEIARALVQNPAILILDEASSALDAITEQRLSEALRRRGCTQIVIAHRLSAIRDADQILVLEHGRVVQRGRHEDLLTDSSGVYAGLVADE</sequence>
<keyword evidence="10 11" id="KW-0472">Membrane</keyword>
<keyword evidence="7" id="KW-0788">Thiol protease</keyword>
<evidence type="ECO:0000256" key="4">
    <source>
        <dbReference type="ARBA" id="ARBA00022692"/>
    </source>
</evidence>
<keyword evidence="7" id="KW-0645">Protease</keyword>
<evidence type="ECO:0000259" key="13">
    <source>
        <dbReference type="PROSITE" id="PS50929"/>
    </source>
</evidence>
<name>K9P4J2_CYAGP</name>
<dbReference type="PROSITE" id="PS50893">
    <property type="entry name" value="ABC_TRANSPORTER_2"/>
    <property type="match status" value="1"/>
</dbReference>
<dbReference type="GO" id="GO:0008234">
    <property type="term" value="F:cysteine-type peptidase activity"/>
    <property type="evidence" value="ECO:0007669"/>
    <property type="project" value="UniProtKB-KW"/>
</dbReference>
<organism evidence="15 16">
    <name type="scientific">Cyanobium gracile (strain ATCC 27147 / PCC 6307)</name>
    <dbReference type="NCBI Taxonomy" id="292564"/>
    <lineage>
        <taxon>Bacteria</taxon>
        <taxon>Bacillati</taxon>
        <taxon>Cyanobacteriota</taxon>
        <taxon>Cyanophyceae</taxon>
        <taxon>Synechococcales</taxon>
        <taxon>Prochlorococcaceae</taxon>
        <taxon>Cyanobium</taxon>
    </lineage>
</organism>
<dbReference type="InterPro" id="IPR003593">
    <property type="entry name" value="AAA+_ATPase"/>
</dbReference>
<dbReference type="InterPro" id="IPR022514">
    <property type="entry name" value="NHPM_micro_ABC1"/>
</dbReference>
<dbReference type="PANTHER" id="PTHR43394">
    <property type="entry name" value="ATP-DEPENDENT PERMEASE MDL1, MITOCHONDRIAL"/>
    <property type="match status" value="1"/>
</dbReference>
<keyword evidence="3" id="KW-1003">Cell membrane</keyword>
<keyword evidence="6" id="KW-0378">Hydrolase</keyword>
<keyword evidence="2" id="KW-0813">Transport</keyword>
<dbReference type="GO" id="GO:0006508">
    <property type="term" value="P:proteolysis"/>
    <property type="evidence" value="ECO:0007669"/>
    <property type="project" value="InterPro"/>
</dbReference>
<keyword evidence="9 11" id="KW-1133">Transmembrane helix</keyword>
<dbReference type="PROSITE" id="PS50929">
    <property type="entry name" value="ABC_TM1F"/>
    <property type="match status" value="1"/>
</dbReference>
<evidence type="ECO:0000256" key="9">
    <source>
        <dbReference type="ARBA" id="ARBA00022989"/>
    </source>
</evidence>
<accession>K9P4J2</accession>
<evidence type="ECO:0000256" key="3">
    <source>
        <dbReference type="ARBA" id="ARBA00022475"/>
    </source>
</evidence>
<dbReference type="InterPro" id="IPR017871">
    <property type="entry name" value="ABC_transporter-like_CS"/>
</dbReference>
<evidence type="ECO:0000256" key="8">
    <source>
        <dbReference type="ARBA" id="ARBA00022840"/>
    </source>
</evidence>
<gene>
    <name evidence="15" type="ordered locus">Cyagr_0273</name>
</gene>
<evidence type="ECO:0000256" key="11">
    <source>
        <dbReference type="SAM" id="Phobius"/>
    </source>
</evidence>
<keyword evidence="4 11" id="KW-0812">Transmembrane</keyword>
<dbReference type="Gene3D" id="3.90.70.10">
    <property type="entry name" value="Cysteine proteinases"/>
    <property type="match status" value="1"/>
</dbReference>
<reference evidence="16" key="1">
    <citation type="journal article" date="2013" name="Proc. Natl. Acad. Sci. U.S.A.">
        <title>Improving the coverage of the cyanobacterial phylum using diversity-driven genome sequencing.</title>
        <authorList>
            <person name="Shih P.M."/>
            <person name="Wu D."/>
            <person name="Latifi A."/>
            <person name="Axen S.D."/>
            <person name="Fewer D.P."/>
            <person name="Talla E."/>
            <person name="Calteau A."/>
            <person name="Cai F."/>
            <person name="Tandeau de Marsac N."/>
            <person name="Rippka R."/>
            <person name="Herdman M."/>
            <person name="Sivonen K."/>
            <person name="Coursin T."/>
            <person name="Laurent T."/>
            <person name="Goodwin L."/>
            <person name="Nolan M."/>
            <person name="Davenport K.W."/>
            <person name="Han C.S."/>
            <person name="Rubin E.M."/>
            <person name="Eisen J.A."/>
            <person name="Woyke T."/>
            <person name="Gugger M."/>
            <person name="Kerfeld C.A."/>
        </authorList>
    </citation>
    <scope>NUCLEOTIDE SEQUENCE [LARGE SCALE GENOMIC DNA]</scope>
    <source>
        <strain evidence="16">ATCC 27147 / PCC 6307</strain>
    </source>
</reference>
<evidence type="ECO:0000259" key="12">
    <source>
        <dbReference type="PROSITE" id="PS50893"/>
    </source>
</evidence>
<dbReference type="HOGENOM" id="CLU_000604_95_3_3"/>
<feature type="domain" description="ABC transmembrane type-1" evidence="13">
    <location>
        <begin position="160"/>
        <end position="418"/>
    </location>
</feature>
<dbReference type="InterPro" id="IPR027417">
    <property type="entry name" value="P-loop_NTPase"/>
</dbReference>
<dbReference type="RefSeq" id="WP_015107933.1">
    <property type="nucleotide sequence ID" value="NC_019675.1"/>
</dbReference>
<feature type="transmembrane region" description="Helical" evidence="11">
    <location>
        <begin position="296"/>
        <end position="316"/>
    </location>
</feature>
<evidence type="ECO:0000256" key="10">
    <source>
        <dbReference type="ARBA" id="ARBA00023136"/>
    </source>
</evidence>
<protein>
    <submittedName>
        <fullName evidence="15">NHLM bacteriocin system ABC transporter, peptidase/ATP-binding protein</fullName>
    </submittedName>
</protein>
<dbReference type="GO" id="GO:0005524">
    <property type="term" value="F:ATP binding"/>
    <property type="evidence" value="ECO:0007669"/>
    <property type="project" value="UniProtKB-KW"/>
</dbReference>
<dbReference type="InterPro" id="IPR011527">
    <property type="entry name" value="ABC1_TM_dom"/>
</dbReference>
<dbReference type="GO" id="GO:0015421">
    <property type="term" value="F:ABC-type oligopeptide transporter activity"/>
    <property type="evidence" value="ECO:0007669"/>
    <property type="project" value="TreeGrafter"/>
</dbReference>
<dbReference type="InterPro" id="IPR003439">
    <property type="entry name" value="ABC_transporter-like_ATP-bd"/>
</dbReference>
<dbReference type="PANTHER" id="PTHR43394:SF1">
    <property type="entry name" value="ATP-BINDING CASSETTE SUB-FAMILY B MEMBER 10, MITOCHONDRIAL"/>
    <property type="match status" value="1"/>
</dbReference>
<dbReference type="InterPro" id="IPR005074">
    <property type="entry name" value="Peptidase_C39"/>
</dbReference>
<evidence type="ECO:0000259" key="14">
    <source>
        <dbReference type="PROSITE" id="PS50990"/>
    </source>
</evidence>
<dbReference type="SUPFAM" id="SSF90123">
    <property type="entry name" value="ABC transporter transmembrane region"/>
    <property type="match status" value="1"/>
</dbReference>
<dbReference type="InterPro" id="IPR036640">
    <property type="entry name" value="ABC1_TM_sf"/>
</dbReference>
<dbReference type="OrthoDB" id="516912at2"/>
<dbReference type="SMART" id="SM00382">
    <property type="entry name" value="AAA"/>
    <property type="match status" value="1"/>
</dbReference>
<feature type="transmembrane region" description="Helical" evidence="11">
    <location>
        <begin position="384"/>
        <end position="406"/>
    </location>
</feature>
<dbReference type="GO" id="GO:0005886">
    <property type="term" value="C:plasma membrane"/>
    <property type="evidence" value="ECO:0007669"/>
    <property type="project" value="UniProtKB-SubCell"/>
</dbReference>
<dbReference type="PROSITE" id="PS50990">
    <property type="entry name" value="PEPTIDASE_C39"/>
    <property type="match status" value="1"/>
</dbReference>
<evidence type="ECO:0000256" key="1">
    <source>
        <dbReference type="ARBA" id="ARBA00004651"/>
    </source>
</evidence>
<proteinExistence type="predicted"/>
<dbReference type="Gene3D" id="3.40.50.300">
    <property type="entry name" value="P-loop containing nucleotide triphosphate hydrolases"/>
    <property type="match status" value="1"/>
</dbReference>
<dbReference type="SUPFAM" id="SSF52540">
    <property type="entry name" value="P-loop containing nucleoside triphosphate hydrolases"/>
    <property type="match status" value="1"/>
</dbReference>
<evidence type="ECO:0000313" key="15">
    <source>
        <dbReference type="EMBL" id="AFY27474.1"/>
    </source>
</evidence>
<feature type="domain" description="Peptidase C39" evidence="14">
    <location>
        <begin position="9"/>
        <end position="129"/>
    </location>
</feature>